<evidence type="ECO:0000256" key="3">
    <source>
        <dbReference type="ARBA" id="ARBA00022989"/>
    </source>
</evidence>
<evidence type="ECO:0000259" key="7">
    <source>
        <dbReference type="Pfam" id="PF20684"/>
    </source>
</evidence>
<evidence type="ECO:0000313" key="9">
    <source>
        <dbReference type="Proteomes" id="UP001433268"/>
    </source>
</evidence>
<comment type="caution">
    <text evidence="8">The sequence shown here is derived from an EMBL/GenBank/DDBJ whole genome shotgun (WGS) entry which is preliminary data.</text>
</comment>
<feature type="transmembrane region" description="Helical" evidence="6">
    <location>
        <begin position="109"/>
        <end position="130"/>
    </location>
</feature>
<dbReference type="InterPro" id="IPR049326">
    <property type="entry name" value="Rhodopsin_dom_fungi"/>
</dbReference>
<feature type="transmembrane region" description="Helical" evidence="6">
    <location>
        <begin position="142"/>
        <end position="167"/>
    </location>
</feature>
<evidence type="ECO:0000256" key="1">
    <source>
        <dbReference type="ARBA" id="ARBA00004141"/>
    </source>
</evidence>
<dbReference type="PANTHER" id="PTHR33048">
    <property type="entry name" value="PTH11-LIKE INTEGRAL MEMBRANE PROTEIN (AFU_ORTHOLOGUE AFUA_5G11245)"/>
    <property type="match status" value="1"/>
</dbReference>
<reference evidence="8 9" key="1">
    <citation type="submission" date="2023-01" db="EMBL/GenBank/DDBJ databases">
        <title>Analysis of 21 Apiospora genomes using comparative genomics revels a genus with tremendous synthesis potential of carbohydrate active enzymes and secondary metabolites.</title>
        <authorList>
            <person name="Sorensen T."/>
        </authorList>
    </citation>
    <scope>NUCLEOTIDE SEQUENCE [LARGE SCALE GENOMIC DNA]</scope>
    <source>
        <strain evidence="8 9">CBS 114990</strain>
    </source>
</reference>
<evidence type="ECO:0000256" key="4">
    <source>
        <dbReference type="ARBA" id="ARBA00023136"/>
    </source>
</evidence>
<organism evidence="8 9">
    <name type="scientific">Apiospora hydei</name>
    <dbReference type="NCBI Taxonomy" id="1337664"/>
    <lineage>
        <taxon>Eukaryota</taxon>
        <taxon>Fungi</taxon>
        <taxon>Dikarya</taxon>
        <taxon>Ascomycota</taxon>
        <taxon>Pezizomycotina</taxon>
        <taxon>Sordariomycetes</taxon>
        <taxon>Xylariomycetidae</taxon>
        <taxon>Amphisphaeriales</taxon>
        <taxon>Apiosporaceae</taxon>
        <taxon>Apiospora</taxon>
    </lineage>
</organism>
<feature type="transmembrane region" description="Helical" evidence="6">
    <location>
        <begin position="221"/>
        <end position="243"/>
    </location>
</feature>
<sequence>MEDSIQASQVREQLCAPYPKESRVLQVKITSSVAIALTFPIVIARLVARYTISGKLFGDDIIIVLASILALSADALILATGFLGFGLHLWDVDPAHAPALLQLVYAGQIVYSLVKTLAKVAILCLIRQVFAHVTWIQRIVKVGFVFYFCSGVSFTAVVVLQCLPVQANWIPSLRSSSKCLDIQAVGYAAGALTIAEDIFMIILPLPHLFRMQMSIKKKLSVSLLFGFAFIATITSIVRLKYLVEYGTSVDLTWTNVETGMVSMIEVHSNIICASLPALWRWFWNLVGAVWEMLIDLGAKEKSKRLVKRVTQQASRKDRGSLYYQLHNPEENMMMHEMLFTPIPPLAHIKSDAAAVSSSGNRNFDFVEEDDDFHRYNVFAWKPPYQKARRGDGSWQVR</sequence>
<protein>
    <recommendedName>
        <fullName evidence="7">Rhodopsin domain-containing protein</fullName>
    </recommendedName>
</protein>
<evidence type="ECO:0000313" key="8">
    <source>
        <dbReference type="EMBL" id="KAK8061045.1"/>
    </source>
</evidence>
<keyword evidence="3 6" id="KW-1133">Transmembrane helix</keyword>
<dbReference type="EMBL" id="JAQQWN010000011">
    <property type="protein sequence ID" value="KAK8061045.1"/>
    <property type="molecule type" value="Genomic_DNA"/>
</dbReference>
<feature type="transmembrane region" description="Helical" evidence="6">
    <location>
        <begin position="60"/>
        <end position="89"/>
    </location>
</feature>
<keyword evidence="4 6" id="KW-0472">Membrane</keyword>
<comment type="subcellular location">
    <subcellularLocation>
        <location evidence="1">Membrane</location>
        <topology evidence="1">Multi-pass membrane protein</topology>
    </subcellularLocation>
</comment>
<keyword evidence="9" id="KW-1185">Reference proteome</keyword>
<proteinExistence type="inferred from homology"/>
<feature type="domain" description="Rhodopsin" evidence="7">
    <location>
        <begin position="44"/>
        <end position="280"/>
    </location>
</feature>
<accession>A0ABR1UQ39</accession>
<feature type="transmembrane region" description="Helical" evidence="6">
    <location>
        <begin position="29"/>
        <end position="48"/>
    </location>
</feature>
<keyword evidence="2 6" id="KW-0812">Transmembrane</keyword>
<evidence type="ECO:0000256" key="2">
    <source>
        <dbReference type="ARBA" id="ARBA00022692"/>
    </source>
</evidence>
<comment type="similarity">
    <text evidence="5">Belongs to the SAT4 family.</text>
</comment>
<gene>
    <name evidence="8" type="ORF">PG997_015266</name>
</gene>
<dbReference type="PANTHER" id="PTHR33048:SF47">
    <property type="entry name" value="INTEGRAL MEMBRANE PROTEIN-RELATED"/>
    <property type="match status" value="1"/>
</dbReference>
<dbReference type="Proteomes" id="UP001433268">
    <property type="component" value="Unassembled WGS sequence"/>
</dbReference>
<feature type="transmembrane region" description="Helical" evidence="6">
    <location>
        <begin position="187"/>
        <end position="209"/>
    </location>
</feature>
<dbReference type="RefSeq" id="XP_066660465.1">
    <property type="nucleotide sequence ID" value="XM_066819580.1"/>
</dbReference>
<dbReference type="InterPro" id="IPR052337">
    <property type="entry name" value="SAT4-like"/>
</dbReference>
<dbReference type="Pfam" id="PF20684">
    <property type="entry name" value="Fung_rhodopsin"/>
    <property type="match status" value="1"/>
</dbReference>
<name>A0ABR1UQ39_9PEZI</name>
<dbReference type="GeneID" id="92052640"/>
<evidence type="ECO:0000256" key="6">
    <source>
        <dbReference type="SAM" id="Phobius"/>
    </source>
</evidence>
<evidence type="ECO:0000256" key="5">
    <source>
        <dbReference type="ARBA" id="ARBA00038359"/>
    </source>
</evidence>